<accession>A0A226DJM0</accession>
<keyword evidence="1" id="KW-1133">Transmembrane helix</keyword>
<keyword evidence="1" id="KW-0812">Transmembrane</keyword>
<dbReference type="Proteomes" id="UP000198287">
    <property type="component" value="Unassembled WGS sequence"/>
</dbReference>
<gene>
    <name evidence="2" type="ORF">Fcan01_19860</name>
</gene>
<dbReference type="AlphaFoldDB" id="A0A226DJM0"/>
<dbReference type="EMBL" id="LNIX01000018">
    <property type="protein sequence ID" value="OXA45044.1"/>
    <property type="molecule type" value="Genomic_DNA"/>
</dbReference>
<feature type="transmembrane region" description="Helical" evidence="1">
    <location>
        <begin position="297"/>
        <end position="318"/>
    </location>
</feature>
<keyword evidence="3" id="KW-1185">Reference proteome</keyword>
<comment type="caution">
    <text evidence="2">The sequence shown here is derived from an EMBL/GenBank/DDBJ whole genome shotgun (WGS) entry which is preliminary data.</text>
</comment>
<name>A0A226DJM0_FOLCA</name>
<feature type="transmembrane region" description="Helical" evidence="1">
    <location>
        <begin position="268"/>
        <end position="285"/>
    </location>
</feature>
<keyword evidence="1" id="KW-0472">Membrane</keyword>
<reference evidence="2 3" key="1">
    <citation type="submission" date="2015-12" db="EMBL/GenBank/DDBJ databases">
        <title>The genome of Folsomia candida.</title>
        <authorList>
            <person name="Faddeeva A."/>
            <person name="Derks M.F."/>
            <person name="Anvar Y."/>
            <person name="Smit S."/>
            <person name="Van Straalen N."/>
            <person name="Roelofs D."/>
        </authorList>
    </citation>
    <scope>NUCLEOTIDE SEQUENCE [LARGE SCALE GENOMIC DNA]</scope>
    <source>
        <strain evidence="2 3">VU population</strain>
        <tissue evidence="2">Whole body</tissue>
    </source>
</reference>
<evidence type="ECO:0000313" key="3">
    <source>
        <dbReference type="Proteomes" id="UP000198287"/>
    </source>
</evidence>
<evidence type="ECO:0000256" key="1">
    <source>
        <dbReference type="SAM" id="Phobius"/>
    </source>
</evidence>
<feature type="transmembrane region" description="Helical" evidence="1">
    <location>
        <begin position="89"/>
        <end position="112"/>
    </location>
</feature>
<sequence>MKVPKFPKITLPSHTPFHALQRFVVLTEKLPGCISWNRETWQPTPKPRGETTPWYVLSFVVMATTIVYICIILHQIVVHEKDPDLSLTAGIVFLIVTFLHALVCSFIVTFNFKKTDICFVLWNLENVGKSWNYIQNEANQKYNMIGLVLHGLILAFMAFPLFACMVPLFLDNVDPTYFLIRNVNFLPFRVKLLCRMLILFTTVFQLNITGVGFFIILANVLLRVTISLTRITPFTPSRYRNVQFFKFFLQYRQLQVINRVWNDTATSFALFLPLVVGVPLGYTLIKLRSLMPFPLTFIFAALFFIGVSIVHCTVPVMVEITMRSRDFKRAWKLCRLSPSGAKQVESCAALRVHLGMFCVVGVKSRGIFFSMMMYYTLSLIIAL</sequence>
<evidence type="ECO:0000313" key="2">
    <source>
        <dbReference type="EMBL" id="OXA45044.1"/>
    </source>
</evidence>
<feature type="transmembrane region" description="Helical" evidence="1">
    <location>
        <begin position="54"/>
        <end position="77"/>
    </location>
</feature>
<feature type="transmembrane region" description="Helical" evidence="1">
    <location>
        <begin position="147"/>
        <end position="170"/>
    </location>
</feature>
<feature type="transmembrane region" description="Helical" evidence="1">
    <location>
        <begin position="196"/>
        <end position="222"/>
    </location>
</feature>
<organism evidence="2 3">
    <name type="scientific">Folsomia candida</name>
    <name type="common">Springtail</name>
    <dbReference type="NCBI Taxonomy" id="158441"/>
    <lineage>
        <taxon>Eukaryota</taxon>
        <taxon>Metazoa</taxon>
        <taxon>Ecdysozoa</taxon>
        <taxon>Arthropoda</taxon>
        <taxon>Hexapoda</taxon>
        <taxon>Collembola</taxon>
        <taxon>Entomobryomorpha</taxon>
        <taxon>Isotomoidea</taxon>
        <taxon>Isotomidae</taxon>
        <taxon>Proisotominae</taxon>
        <taxon>Folsomia</taxon>
    </lineage>
</organism>
<proteinExistence type="predicted"/>
<protein>
    <submittedName>
        <fullName evidence="2">Uncharacterized protein</fullName>
    </submittedName>
</protein>
<feature type="transmembrane region" description="Helical" evidence="1">
    <location>
        <begin position="366"/>
        <end position="382"/>
    </location>
</feature>